<gene>
    <name evidence="4" type="ORF">CANARDRAFT_194148</name>
</gene>
<name>A0A1E4T696_9ASCO</name>
<dbReference type="PANTHER" id="PTHR36853">
    <property type="entry name" value="EXPRESSED PROTEIN"/>
    <property type="match status" value="1"/>
</dbReference>
<keyword evidence="1" id="KW-0732">Signal</keyword>
<organism evidence="4 5">
    <name type="scientific">[Candida] arabinofermentans NRRL YB-2248</name>
    <dbReference type="NCBI Taxonomy" id="983967"/>
    <lineage>
        <taxon>Eukaryota</taxon>
        <taxon>Fungi</taxon>
        <taxon>Dikarya</taxon>
        <taxon>Ascomycota</taxon>
        <taxon>Saccharomycotina</taxon>
        <taxon>Pichiomycetes</taxon>
        <taxon>Pichiales</taxon>
        <taxon>Pichiaceae</taxon>
        <taxon>Ogataea</taxon>
        <taxon>Ogataea/Candida clade</taxon>
    </lineage>
</organism>
<evidence type="ECO:0000313" key="4">
    <source>
        <dbReference type="EMBL" id="ODV87284.1"/>
    </source>
</evidence>
<evidence type="ECO:0000256" key="1">
    <source>
        <dbReference type="SAM" id="SignalP"/>
    </source>
</evidence>
<accession>A0A1E4T696</accession>
<dbReference type="Pfam" id="PF21656">
    <property type="entry name" value="DUF6859"/>
    <property type="match status" value="1"/>
</dbReference>
<dbReference type="GO" id="GO:0005783">
    <property type="term" value="C:endoplasmic reticulum"/>
    <property type="evidence" value="ECO:0007669"/>
    <property type="project" value="TreeGrafter"/>
</dbReference>
<protein>
    <submittedName>
        <fullName evidence="4">Uncharacterized protein</fullName>
    </submittedName>
</protein>
<dbReference type="InterPro" id="IPR024382">
    <property type="entry name" value="Vps3844_C"/>
</dbReference>
<dbReference type="Proteomes" id="UP000094801">
    <property type="component" value="Unassembled WGS sequence"/>
</dbReference>
<feature type="chain" id="PRO_5009163063" evidence="1">
    <location>
        <begin position="23"/>
        <end position="432"/>
    </location>
</feature>
<dbReference type="Pfam" id="PF12955">
    <property type="entry name" value="Vps3844_C"/>
    <property type="match status" value="1"/>
</dbReference>
<evidence type="ECO:0000259" key="3">
    <source>
        <dbReference type="Pfam" id="PF21656"/>
    </source>
</evidence>
<evidence type="ECO:0000259" key="2">
    <source>
        <dbReference type="Pfam" id="PF12955"/>
    </source>
</evidence>
<keyword evidence="5" id="KW-1185">Reference proteome</keyword>
<feature type="domain" description="Vacuolar sorting protein Vps3844 N-terminal" evidence="3">
    <location>
        <begin position="47"/>
        <end position="136"/>
    </location>
</feature>
<evidence type="ECO:0000313" key="5">
    <source>
        <dbReference type="Proteomes" id="UP000094801"/>
    </source>
</evidence>
<reference evidence="5" key="1">
    <citation type="submission" date="2016-04" db="EMBL/GenBank/DDBJ databases">
        <title>Comparative genomics of biotechnologically important yeasts.</title>
        <authorList>
            <consortium name="DOE Joint Genome Institute"/>
            <person name="Riley R."/>
            <person name="Haridas S."/>
            <person name="Wolfe K.H."/>
            <person name="Lopes M.R."/>
            <person name="Hittinger C.T."/>
            <person name="Goker M."/>
            <person name="Salamov A."/>
            <person name="Wisecaver J."/>
            <person name="Long T.M."/>
            <person name="Aerts A.L."/>
            <person name="Barry K."/>
            <person name="Choi C."/>
            <person name="Clum A."/>
            <person name="Coughlan A.Y."/>
            <person name="Deshpande S."/>
            <person name="Douglass A.P."/>
            <person name="Hanson S.J."/>
            <person name="Klenk H.-P."/>
            <person name="Labutti K."/>
            <person name="Lapidus A."/>
            <person name="Lindquist E."/>
            <person name="Lipzen A."/>
            <person name="Meier-Kolthoff J.P."/>
            <person name="Ohm R.A."/>
            <person name="Otillar R.P."/>
            <person name="Pangilinan J."/>
            <person name="Peng Y."/>
            <person name="Rokas A."/>
            <person name="Rosa C.A."/>
            <person name="Scheuner C."/>
            <person name="Sibirny A.A."/>
            <person name="Slot J.C."/>
            <person name="Stielow J.B."/>
            <person name="Sun H."/>
            <person name="Kurtzman C.P."/>
            <person name="Blackwell M."/>
            <person name="Grigoriev I.V."/>
            <person name="Jeffries T.W."/>
        </authorList>
    </citation>
    <scope>NUCLEOTIDE SEQUENCE [LARGE SCALE GENOMIC DNA]</scope>
    <source>
        <strain evidence="5">NRRL YB-2248</strain>
    </source>
</reference>
<dbReference type="InterPro" id="IPR053065">
    <property type="entry name" value="Archenteron_Induction-Rel"/>
</dbReference>
<dbReference type="STRING" id="983967.A0A1E4T696"/>
<dbReference type="PANTHER" id="PTHR36853:SF1">
    <property type="entry name" value="DUF3844 DOMAIN-CONTAINING PROTEIN"/>
    <property type="match status" value="1"/>
</dbReference>
<dbReference type="OrthoDB" id="5583277at2759"/>
<dbReference type="AlphaFoldDB" id="A0A1E4T696"/>
<feature type="domain" description="Vacuolar sorting protein Vps3844 C-terminal" evidence="2">
    <location>
        <begin position="329"/>
        <end position="423"/>
    </location>
</feature>
<dbReference type="InterPro" id="IPR049205">
    <property type="entry name" value="Vps3844_N"/>
</dbReference>
<sequence>MQLNLLKVVVALAALATSSVNAIDNVAVYKFGRTHQQNIEQGQGQVPVLSQKGSILNLADEFDISSYYKIDSTDDLDAISIGKTPSELDSDELNKLILIINGVDQPDSFFEIDPIFTVESKDDRDFSQFNRFLTEFPKKLMNVDVELKLSQLSDIINLIGYSTNSVLNNLWNKYFHSQETNKLESFWVDLKDSFSLTTTDDKKHFKRSLNHVNDEQFINELTQLDFFLRENLLNRKEKIIINLNSLTTIFKKTGGVESQTYKTCKELIQQIISNHLKNNDQIESTIVVLPITQKELTLQFRDSNKYSSPMSLIKRDSSTPQIFASGLSCFSTQETCIESTSACSGHGLCSKIGECWKCVCSTTVDSESGRSSHWTGGACQKKDVSVEFNLLFWTTLILTAVFITGIKLLISCGSEELPGVLIAATVASKKTV</sequence>
<dbReference type="EMBL" id="KV453848">
    <property type="protein sequence ID" value="ODV87284.1"/>
    <property type="molecule type" value="Genomic_DNA"/>
</dbReference>
<proteinExistence type="predicted"/>
<feature type="signal peptide" evidence="1">
    <location>
        <begin position="1"/>
        <end position="22"/>
    </location>
</feature>